<organism evidence="2 3">
    <name type="scientific">Zancudomyces culisetae</name>
    <name type="common">Gut fungus</name>
    <name type="synonym">Smittium culisetae</name>
    <dbReference type="NCBI Taxonomy" id="1213189"/>
    <lineage>
        <taxon>Eukaryota</taxon>
        <taxon>Fungi</taxon>
        <taxon>Fungi incertae sedis</taxon>
        <taxon>Zoopagomycota</taxon>
        <taxon>Kickxellomycotina</taxon>
        <taxon>Harpellomycetes</taxon>
        <taxon>Harpellales</taxon>
        <taxon>Legeriomycetaceae</taxon>
        <taxon>Zancudomyces</taxon>
    </lineage>
</organism>
<protein>
    <submittedName>
        <fullName evidence="2">Uncharacterized protein</fullName>
    </submittedName>
</protein>
<sequence length="81" mass="8814">MESGKKNNEKKKESPEHYNGGWGSWKGTGGEYPLHVVAGEEWSTTKCVVVLQKGIAWVYESSQEAGGQDKEGGEKGAERGE</sequence>
<feature type="region of interest" description="Disordered" evidence="1">
    <location>
        <begin position="1"/>
        <end position="29"/>
    </location>
</feature>
<dbReference type="EMBL" id="LSSK01000918">
    <property type="protein sequence ID" value="OMH81359.1"/>
    <property type="molecule type" value="Genomic_DNA"/>
</dbReference>
<keyword evidence="3" id="KW-1185">Reference proteome</keyword>
<evidence type="ECO:0000313" key="2">
    <source>
        <dbReference type="EMBL" id="OMH81359.1"/>
    </source>
</evidence>
<feature type="region of interest" description="Disordered" evidence="1">
    <location>
        <begin position="60"/>
        <end position="81"/>
    </location>
</feature>
<proteinExistence type="predicted"/>
<feature type="compositionally biased region" description="Basic and acidic residues" evidence="1">
    <location>
        <begin position="67"/>
        <end position="81"/>
    </location>
</feature>
<evidence type="ECO:0000256" key="1">
    <source>
        <dbReference type="SAM" id="MobiDB-lite"/>
    </source>
</evidence>
<feature type="compositionally biased region" description="Basic and acidic residues" evidence="1">
    <location>
        <begin position="1"/>
        <end position="16"/>
    </location>
</feature>
<reference evidence="3" key="1">
    <citation type="submission" date="2017-01" db="EMBL/GenBank/DDBJ databases">
        <authorList>
            <person name="Wang Y."/>
            <person name="White M."/>
            <person name="Kvist S."/>
            <person name="Moncalvo J.-M."/>
        </authorList>
    </citation>
    <scope>NUCLEOTIDE SEQUENCE [LARGE SCALE GENOMIC DNA]</scope>
    <source>
        <strain evidence="3">COL-18-3</strain>
    </source>
</reference>
<dbReference type="Proteomes" id="UP000188320">
    <property type="component" value="Unassembled WGS sequence"/>
</dbReference>
<name>A0A1R1PK98_ZANCU</name>
<feature type="compositionally biased region" description="Gly residues" evidence="1">
    <location>
        <begin position="20"/>
        <end position="29"/>
    </location>
</feature>
<comment type="caution">
    <text evidence="2">The sequence shown here is derived from an EMBL/GenBank/DDBJ whole genome shotgun (WGS) entry which is preliminary data.</text>
</comment>
<dbReference type="AlphaFoldDB" id="A0A1R1PK98"/>
<accession>A0A1R1PK98</accession>
<gene>
    <name evidence="2" type="ORF">AX774_g5184</name>
</gene>
<evidence type="ECO:0000313" key="3">
    <source>
        <dbReference type="Proteomes" id="UP000188320"/>
    </source>
</evidence>